<feature type="region of interest" description="Disordered" evidence="4">
    <location>
        <begin position="242"/>
        <end position="265"/>
    </location>
</feature>
<evidence type="ECO:0000259" key="5">
    <source>
        <dbReference type="Pfam" id="PF13649"/>
    </source>
</evidence>
<keyword evidence="2 6" id="KW-0808">Transferase</keyword>
<dbReference type="SUPFAM" id="SSF53335">
    <property type="entry name" value="S-adenosyl-L-methionine-dependent methyltransferases"/>
    <property type="match status" value="1"/>
</dbReference>
<keyword evidence="7" id="KW-1185">Reference proteome</keyword>
<evidence type="ECO:0000313" key="6">
    <source>
        <dbReference type="EMBL" id="KAB2590377.1"/>
    </source>
</evidence>
<dbReference type="CDD" id="cd02440">
    <property type="entry name" value="AdoMet_MTases"/>
    <property type="match status" value="1"/>
</dbReference>
<reference evidence="6 7" key="1">
    <citation type="submission" date="2019-09" db="EMBL/GenBank/DDBJ databases">
        <authorList>
            <person name="Liu P."/>
        </authorList>
    </citation>
    <scope>NUCLEOTIDE SEQUENCE [LARGE SCALE GENOMIC DNA]</scope>
    <source>
        <strain evidence="6 7">TRM68085</strain>
    </source>
</reference>
<feature type="compositionally biased region" description="Basic and acidic residues" evidence="4">
    <location>
        <begin position="242"/>
        <end position="255"/>
    </location>
</feature>
<evidence type="ECO:0000256" key="4">
    <source>
        <dbReference type="SAM" id="MobiDB-lite"/>
    </source>
</evidence>
<evidence type="ECO:0000256" key="3">
    <source>
        <dbReference type="ARBA" id="ARBA00022691"/>
    </source>
</evidence>
<dbReference type="Pfam" id="PF13649">
    <property type="entry name" value="Methyltransf_25"/>
    <property type="match status" value="1"/>
</dbReference>
<feature type="compositionally biased region" description="Polar residues" evidence="4">
    <location>
        <begin position="256"/>
        <end position="265"/>
    </location>
</feature>
<evidence type="ECO:0000256" key="2">
    <source>
        <dbReference type="ARBA" id="ARBA00022679"/>
    </source>
</evidence>
<dbReference type="Gene3D" id="2.20.25.110">
    <property type="entry name" value="S-adenosyl-L-methionine-dependent methyltransferases"/>
    <property type="match status" value="1"/>
</dbReference>
<feature type="domain" description="Methyltransferase" evidence="5">
    <location>
        <begin position="54"/>
        <end position="148"/>
    </location>
</feature>
<evidence type="ECO:0000256" key="1">
    <source>
        <dbReference type="ARBA" id="ARBA00022603"/>
    </source>
</evidence>
<protein>
    <submittedName>
        <fullName evidence="6">Class I SAM-dependent methyltransferase</fullName>
    </submittedName>
</protein>
<accession>A0A5N5EIB3</accession>
<dbReference type="Proteomes" id="UP000326907">
    <property type="component" value="Unassembled WGS sequence"/>
</dbReference>
<dbReference type="EMBL" id="VYUA01000020">
    <property type="protein sequence ID" value="KAB2590377.1"/>
    <property type="molecule type" value="Genomic_DNA"/>
</dbReference>
<dbReference type="AlphaFoldDB" id="A0A5N5EIB3"/>
<evidence type="ECO:0000313" key="7">
    <source>
        <dbReference type="Proteomes" id="UP000326907"/>
    </source>
</evidence>
<dbReference type="PANTHER" id="PTHR43464:SF19">
    <property type="entry name" value="UBIQUINONE BIOSYNTHESIS O-METHYLTRANSFERASE, MITOCHONDRIAL"/>
    <property type="match status" value="1"/>
</dbReference>
<dbReference type="RefSeq" id="WP_151511783.1">
    <property type="nucleotide sequence ID" value="NZ_VYUA01000020.1"/>
</dbReference>
<dbReference type="InterPro" id="IPR041698">
    <property type="entry name" value="Methyltransf_25"/>
</dbReference>
<dbReference type="Gene3D" id="3.40.50.150">
    <property type="entry name" value="Vaccinia Virus protein VP39"/>
    <property type="match status" value="1"/>
</dbReference>
<sequence>MSAGPEDDHGYGAPYSALAQIYDRWMAADRIPYDQWLSFAGKRFVESGLEVRTVLDVCCGTGMTMKALQDHGYEVTGVDASAAMLDVARTRTTPGTELLCFAVPDERLAELGPFDAALVCFDGANYLTGEDGLAATLRQLAQALRPGGVLVFDLSTRRTFEEIAALGEFGEDFGDFAYIWNTRHEPDTPAYEYLVSLFVPEGELFRRSVEQHAQRHFTRDEVRNALRATGFTDIAVSDNYTDRDATDTTRRESWSARRTTGSIPR</sequence>
<dbReference type="PANTHER" id="PTHR43464">
    <property type="entry name" value="METHYLTRANSFERASE"/>
    <property type="match status" value="1"/>
</dbReference>
<dbReference type="GO" id="GO:0032259">
    <property type="term" value="P:methylation"/>
    <property type="evidence" value="ECO:0007669"/>
    <property type="project" value="UniProtKB-KW"/>
</dbReference>
<dbReference type="InterPro" id="IPR029063">
    <property type="entry name" value="SAM-dependent_MTases_sf"/>
</dbReference>
<comment type="caution">
    <text evidence="6">The sequence shown here is derived from an EMBL/GenBank/DDBJ whole genome shotgun (WGS) entry which is preliminary data.</text>
</comment>
<name>A0A5N5EIB3_9ACTN</name>
<gene>
    <name evidence="6" type="ORF">F5983_21550</name>
</gene>
<organism evidence="6 7">
    <name type="scientific">Streptomyces arboris</name>
    <dbReference type="NCBI Taxonomy" id="2600619"/>
    <lineage>
        <taxon>Bacteria</taxon>
        <taxon>Bacillati</taxon>
        <taxon>Actinomycetota</taxon>
        <taxon>Actinomycetes</taxon>
        <taxon>Kitasatosporales</taxon>
        <taxon>Streptomycetaceae</taxon>
        <taxon>Streptomyces</taxon>
    </lineage>
</organism>
<proteinExistence type="predicted"/>
<keyword evidence="3" id="KW-0949">S-adenosyl-L-methionine</keyword>
<keyword evidence="1 6" id="KW-0489">Methyltransferase</keyword>
<dbReference type="GO" id="GO:0008168">
    <property type="term" value="F:methyltransferase activity"/>
    <property type="evidence" value="ECO:0007669"/>
    <property type="project" value="UniProtKB-KW"/>
</dbReference>